<sequence>MADTHTSSNPRTANSVLQVLNELIEKHDESMNGSTGEEREELTQDELDRKYELLDQLHSSLLPSLQDQLRKFLISLDLPYNEPKKHPNPDFEAACEILAQLDQTMDETIECIKAAALDVVPVDTHDHHFKRGKDFRCTHLFRSTSTLITYIRDMFINCDLFINHLNKPEESRRQKLSSLFERDVLVATTQCIDLAGKIRKWSQASDFEVIQDEWEEKAESLNSSLETLNTLAQQPTISHSDNPAPLREHVLELSKWTMLLIKLSKMFLTKISKTKPKKLLFTLNNAINSETLSRLHEPADSIVFCFERHVGTLSRSYESDLLVGGRAEMRDRIEGLSITFDLLSVLLRSCLVPLPLGFDRPSLESDFKAWLAEWKEMWHTTAQHLLNVLDGFQDAHQGQTLD</sequence>
<dbReference type="AlphaFoldDB" id="A0A5B0M5C1"/>
<dbReference type="PANTHER" id="PTHR33069">
    <property type="entry name" value="CHROMOSOME 7, WHOLE GENOME SHOTGUN SEQUENCE-RELATED"/>
    <property type="match status" value="1"/>
</dbReference>
<dbReference type="PANTHER" id="PTHR33069:SF3">
    <property type="entry name" value="DYNEIN HEAVY CHAIN TAIL DOMAIN-CONTAINING PROTEIN"/>
    <property type="match status" value="1"/>
</dbReference>
<evidence type="ECO:0000313" key="2">
    <source>
        <dbReference type="EMBL" id="KAA1071516.1"/>
    </source>
</evidence>
<evidence type="ECO:0000313" key="4">
    <source>
        <dbReference type="Proteomes" id="UP000325313"/>
    </source>
</evidence>
<protein>
    <submittedName>
        <fullName evidence="2">Uncharacterized protein</fullName>
    </submittedName>
</protein>
<dbReference type="Proteomes" id="UP000324748">
    <property type="component" value="Unassembled WGS sequence"/>
</dbReference>
<gene>
    <name evidence="2" type="ORF">PGT21_010320</name>
    <name evidence="1" type="ORF">PGTUg99_029625</name>
</gene>
<keyword evidence="3" id="KW-1185">Reference proteome</keyword>
<dbReference type="OrthoDB" id="10338335at2759"/>
<evidence type="ECO:0000313" key="3">
    <source>
        <dbReference type="Proteomes" id="UP000324748"/>
    </source>
</evidence>
<dbReference type="EMBL" id="VSWC01000170">
    <property type="protein sequence ID" value="KAA1071516.1"/>
    <property type="molecule type" value="Genomic_DNA"/>
</dbReference>
<accession>A0A5B0M5C1</accession>
<dbReference type="EMBL" id="VDEP01000507">
    <property type="protein sequence ID" value="KAA1067254.1"/>
    <property type="molecule type" value="Genomic_DNA"/>
</dbReference>
<comment type="caution">
    <text evidence="2">The sequence shown here is derived from an EMBL/GenBank/DDBJ whole genome shotgun (WGS) entry which is preliminary data.</text>
</comment>
<evidence type="ECO:0000313" key="1">
    <source>
        <dbReference type="EMBL" id="KAA1067254.1"/>
    </source>
</evidence>
<name>A0A5B0M5C1_PUCGR</name>
<dbReference type="Proteomes" id="UP000325313">
    <property type="component" value="Unassembled WGS sequence"/>
</dbReference>
<proteinExistence type="predicted"/>
<organism evidence="2 3">
    <name type="scientific">Puccinia graminis f. sp. tritici</name>
    <dbReference type="NCBI Taxonomy" id="56615"/>
    <lineage>
        <taxon>Eukaryota</taxon>
        <taxon>Fungi</taxon>
        <taxon>Dikarya</taxon>
        <taxon>Basidiomycota</taxon>
        <taxon>Pucciniomycotina</taxon>
        <taxon>Pucciniomycetes</taxon>
        <taxon>Pucciniales</taxon>
        <taxon>Pucciniaceae</taxon>
        <taxon>Puccinia</taxon>
    </lineage>
</organism>
<reference evidence="3 4" key="1">
    <citation type="submission" date="2019-05" db="EMBL/GenBank/DDBJ databases">
        <title>Emergence of the Ug99 lineage of the wheat stem rust pathogen through somatic hybridization.</title>
        <authorList>
            <person name="Li F."/>
            <person name="Upadhyaya N.M."/>
            <person name="Sperschneider J."/>
            <person name="Matny O."/>
            <person name="Nguyen-Phuc H."/>
            <person name="Mago R."/>
            <person name="Raley C."/>
            <person name="Miller M.E."/>
            <person name="Silverstein K.A.T."/>
            <person name="Henningsen E."/>
            <person name="Hirsch C.D."/>
            <person name="Visser B."/>
            <person name="Pretorius Z.A."/>
            <person name="Steffenson B.J."/>
            <person name="Schwessinger B."/>
            <person name="Dodds P.N."/>
            <person name="Figueroa M."/>
        </authorList>
    </citation>
    <scope>NUCLEOTIDE SEQUENCE [LARGE SCALE GENOMIC DNA]</scope>
    <source>
        <strain evidence="2">21-0</strain>
        <strain evidence="1 4">Ug99</strain>
    </source>
</reference>